<feature type="region of interest" description="Disordered" evidence="1">
    <location>
        <begin position="109"/>
        <end position="147"/>
    </location>
</feature>
<dbReference type="KEGG" id="api:100574563"/>
<feature type="compositionally biased region" description="Polar residues" evidence="1">
    <location>
        <begin position="206"/>
        <end position="215"/>
    </location>
</feature>
<sequence>MEPSESPDSKDVTTISHGTGASEIANHVESSPTILSYGQASTSGNDQVMAAQPRQGDVNEQQLQSGDVDEQPGSDAAMNPCSSLQALPNQIANVPNYNMNQQHEQLLNNDFNPQLPMNEHQQNGLYDQPPQIRPRRPPLNSRRGTYPAPIRQKIPHFHFSFGNQYWTFNDFSQRVPMADRPRPPLRYRLRQPANVCHRLLMNERQPTNEPQRNGEQNQPPQASPNPPPLISRREVEPGIFEEIYSHRRYRMDRPKMFGVNRCACRNYVNYNHGNSDMITVIMNTPNLSMRYSMTMSRGARFGDLFKAYFGLTRETASTVFVACGRRLRRGDTPRGIGMNNRENIYTFVNSRGYCVLKKIRDSSK</sequence>
<dbReference type="GeneID" id="100574563"/>
<protein>
    <submittedName>
        <fullName evidence="2">Uncharacterized protein</fullName>
    </submittedName>
</protein>
<name>A0A8R2H6B5_ACYPI</name>
<dbReference type="Gene3D" id="3.10.20.90">
    <property type="entry name" value="Phosphatidylinositol 3-kinase Catalytic Subunit, Chain A, domain 1"/>
    <property type="match status" value="1"/>
</dbReference>
<keyword evidence="3" id="KW-1185">Reference proteome</keyword>
<feature type="compositionally biased region" description="Polar residues" evidence="1">
    <location>
        <begin position="28"/>
        <end position="46"/>
    </location>
</feature>
<reference evidence="3" key="1">
    <citation type="submission" date="2010-06" db="EMBL/GenBank/DDBJ databases">
        <authorList>
            <person name="Jiang H."/>
            <person name="Abraham K."/>
            <person name="Ali S."/>
            <person name="Alsbrooks S.L."/>
            <person name="Anim B.N."/>
            <person name="Anosike U.S."/>
            <person name="Attaway T."/>
            <person name="Bandaranaike D.P."/>
            <person name="Battles P.K."/>
            <person name="Bell S.N."/>
            <person name="Bell A.V."/>
            <person name="Beltran B."/>
            <person name="Bickham C."/>
            <person name="Bustamante Y."/>
            <person name="Caleb T."/>
            <person name="Canada A."/>
            <person name="Cardenas V."/>
            <person name="Carter K."/>
            <person name="Chacko J."/>
            <person name="Chandrabose M.N."/>
            <person name="Chavez D."/>
            <person name="Chavez A."/>
            <person name="Chen L."/>
            <person name="Chu H.-S."/>
            <person name="Claassen K.J."/>
            <person name="Cockrell R."/>
            <person name="Collins M."/>
            <person name="Cooper J.A."/>
            <person name="Cree A."/>
            <person name="Curry S.M."/>
            <person name="Da Y."/>
            <person name="Dao M.D."/>
            <person name="Das B."/>
            <person name="Davila M.-L."/>
            <person name="Davy-Carroll L."/>
            <person name="Denson S."/>
            <person name="Dinh H."/>
            <person name="Ebong V.E."/>
            <person name="Edwards J.R."/>
            <person name="Egan A."/>
            <person name="El-Daye J."/>
            <person name="Escobedo L."/>
            <person name="Fernandez S."/>
            <person name="Fernando P.R."/>
            <person name="Flagg N."/>
            <person name="Forbes L.D."/>
            <person name="Fowler R.G."/>
            <person name="Fu Q."/>
            <person name="Gabisi R.A."/>
            <person name="Ganer J."/>
            <person name="Garbino Pronczuk A."/>
            <person name="Garcia R.M."/>
            <person name="Garner T."/>
            <person name="Garrett T.E."/>
            <person name="Gonzalez D.A."/>
            <person name="Hamid H."/>
            <person name="Hawkins E.S."/>
            <person name="Hirani K."/>
            <person name="Hogues M.E."/>
            <person name="Hollins B."/>
            <person name="Hsiao C.-H."/>
            <person name="Jabil R."/>
            <person name="James M.L."/>
            <person name="Jhangiani S.N."/>
            <person name="Johnson B."/>
            <person name="Johnson Q."/>
            <person name="Joshi V."/>
            <person name="Kalu J.B."/>
            <person name="Kam C."/>
            <person name="Kashfia A."/>
            <person name="Keebler J."/>
            <person name="Kisamo H."/>
            <person name="Kovar C.L."/>
            <person name="Lago L.A."/>
            <person name="Lai C.-Y."/>
            <person name="Laidlaw J."/>
            <person name="Lara F."/>
            <person name="Le T.-K."/>
            <person name="Lee S.L."/>
            <person name="Legall F.H."/>
            <person name="Lemon S.J."/>
            <person name="Lewis L.R."/>
            <person name="Li B."/>
            <person name="Liu Y."/>
            <person name="Liu Y.-S."/>
            <person name="Lopez J."/>
            <person name="Lozado R.J."/>
            <person name="Lu J."/>
            <person name="Madu R.C."/>
            <person name="Maheshwari M."/>
            <person name="Maheshwari R."/>
            <person name="Malloy K."/>
            <person name="Martinez E."/>
            <person name="Mathew T."/>
            <person name="Mercado I.C."/>
            <person name="Mercado C."/>
            <person name="Meyer B."/>
            <person name="Montgomery K."/>
            <person name="Morgan M.B."/>
            <person name="Munidasa M."/>
            <person name="Nazareth L.V."/>
            <person name="Nelson J."/>
            <person name="Ng B.M."/>
            <person name="Nguyen N.B."/>
            <person name="Nguyen P.Q."/>
            <person name="Nguyen T."/>
            <person name="Obregon M."/>
            <person name="Okwuonu G.O."/>
            <person name="Onwere C.G."/>
            <person name="Orozco G."/>
            <person name="Parra A."/>
            <person name="Patel S."/>
            <person name="Patil S."/>
            <person name="Perez A."/>
            <person name="Perez Y."/>
            <person name="Pham C."/>
            <person name="Primus E.L."/>
            <person name="Pu L.-L."/>
            <person name="Puazo M."/>
            <person name="Qin X."/>
            <person name="Quiroz J.B."/>
            <person name="Reese J."/>
            <person name="Richards S."/>
            <person name="Rives C.M."/>
            <person name="Robberts R."/>
            <person name="Ruiz S.J."/>
            <person name="Ruiz M.J."/>
            <person name="Santibanez J."/>
            <person name="Schneider B.W."/>
            <person name="Sisson I."/>
            <person name="Smith M."/>
            <person name="Sodergren E."/>
            <person name="Song X.-Z."/>
            <person name="Song B.B."/>
            <person name="Summersgill H."/>
            <person name="Thelus R."/>
            <person name="Thornton R.D."/>
            <person name="Trejos Z.Y."/>
            <person name="Usmani K."/>
            <person name="Vattathil S."/>
            <person name="Villasana D."/>
            <person name="Walker D.L."/>
            <person name="Wang S."/>
            <person name="Wang K."/>
            <person name="White C.S."/>
            <person name="Williams A.C."/>
            <person name="Williamson J."/>
            <person name="Wilson K."/>
            <person name="Woghiren I.O."/>
            <person name="Woodworth J.R."/>
            <person name="Worley K.C."/>
            <person name="Wright R.A."/>
            <person name="Wu W."/>
            <person name="Young L."/>
            <person name="Zhang L."/>
            <person name="Zhang J."/>
            <person name="Zhu Y."/>
            <person name="Muzny D.M."/>
            <person name="Weinstock G."/>
            <person name="Gibbs R.A."/>
        </authorList>
    </citation>
    <scope>NUCLEOTIDE SEQUENCE [LARGE SCALE GENOMIC DNA]</scope>
    <source>
        <strain evidence="3">LSR1</strain>
    </source>
</reference>
<dbReference type="EnsemblMetazoa" id="XM_016804436.2">
    <property type="protein sequence ID" value="XP_016659925.1"/>
    <property type="gene ID" value="LOC100574563"/>
</dbReference>
<organism evidence="2 3">
    <name type="scientific">Acyrthosiphon pisum</name>
    <name type="common">Pea aphid</name>
    <dbReference type="NCBI Taxonomy" id="7029"/>
    <lineage>
        <taxon>Eukaryota</taxon>
        <taxon>Metazoa</taxon>
        <taxon>Ecdysozoa</taxon>
        <taxon>Arthropoda</taxon>
        <taxon>Hexapoda</taxon>
        <taxon>Insecta</taxon>
        <taxon>Pterygota</taxon>
        <taxon>Neoptera</taxon>
        <taxon>Paraneoptera</taxon>
        <taxon>Hemiptera</taxon>
        <taxon>Sternorrhyncha</taxon>
        <taxon>Aphidomorpha</taxon>
        <taxon>Aphidoidea</taxon>
        <taxon>Aphididae</taxon>
        <taxon>Macrosiphini</taxon>
        <taxon>Acyrthosiphon</taxon>
    </lineage>
</organism>
<feature type="region of interest" description="Disordered" evidence="1">
    <location>
        <begin position="1"/>
        <end position="81"/>
    </location>
</feature>
<dbReference type="RefSeq" id="XP_016659925.1">
    <property type="nucleotide sequence ID" value="XM_016804436.1"/>
</dbReference>
<proteinExistence type="predicted"/>
<dbReference type="AlphaFoldDB" id="A0A8R2H6B5"/>
<accession>A0A8R2H6B5</accession>
<reference evidence="2" key="2">
    <citation type="submission" date="2022-06" db="UniProtKB">
        <authorList>
            <consortium name="EnsemblMetazoa"/>
        </authorList>
    </citation>
    <scope>IDENTIFICATION</scope>
</reference>
<feature type="region of interest" description="Disordered" evidence="1">
    <location>
        <begin position="206"/>
        <end position="232"/>
    </location>
</feature>
<evidence type="ECO:0000313" key="2">
    <source>
        <dbReference type="EnsemblMetazoa" id="XP_016659925.1"/>
    </source>
</evidence>
<dbReference type="OrthoDB" id="10360306at2759"/>
<evidence type="ECO:0000256" key="1">
    <source>
        <dbReference type="SAM" id="MobiDB-lite"/>
    </source>
</evidence>
<evidence type="ECO:0000313" key="3">
    <source>
        <dbReference type="Proteomes" id="UP000007819"/>
    </source>
</evidence>
<dbReference type="Proteomes" id="UP000007819">
    <property type="component" value="Chromosome X"/>
</dbReference>